<dbReference type="EMBL" id="CAJVQB010005553">
    <property type="protein sequence ID" value="CAG8664660.1"/>
    <property type="molecule type" value="Genomic_DNA"/>
</dbReference>
<reference evidence="1 2" key="1">
    <citation type="submission" date="2021-06" db="EMBL/GenBank/DDBJ databases">
        <authorList>
            <person name="Kallberg Y."/>
            <person name="Tangrot J."/>
            <person name="Rosling A."/>
        </authorList>
    </citation>
    <scope>NUCLEOTIDE SEQUENCE [LARGE SCALE GENOMIC DNA]</scope>
    <source>
        <strain evidence="1 2">120-4 pot B 10/14</strain>
    </source>
</reference>
<feature type="non-terminal residue" evidence="1">
    <location>
        <position position="123"/>
    </location>
</feature>
<sequence length="123" mass="14181">MAQRISESESASEINLLDQNRSKLQELRERLTILQSSKEEGFSIGDKLIDLSWSKSIFIDYIEKYKCSANNPIIILAKNGKVGSACYSPFMNRKDIRWLDGAEDWKLVTEYHDLFMLEQTDIG</sequence>
<comment type="caution">
    <text evidence="1">The sequence shown here is derived from an EMBL/GenBank/DDBJ whole genome shotgun (WGS) entry which is preliminary data.</text>
</comment>
<dbReference type="Proteomes" id="UP000789901">
    <property type="component" value="Unassembled WGS sequence"/>
</dbReference>
<evidence type="ECO:0000313" key="2">
    <source>
        <dbReference type="Proteomes" id="UP000789901"/>
    </source>
</evidence>
<name>A0ABN7USA5_GIGMA</name>
<keyword evidence="2" id="KW-1185">Reference proteome</keyword>
<proteinExistence type="predicted"/>
<gene>
    <name evidence="1" type="ORF">GMARGA_LOCUS10080</name>
</gene>
<accession>A0ABN7USA5</accession>
<organism evidence="1 2">
    <name type="scientific">Gigaspora margarita</name>
    <dbReference type="NCBI Taxonomy" id="4874"/>
    <lineage>
        <taxon>Eukaryota</taxon>
        <taxon>Fungi</taxon>
        <taxon>Fungi incertae sedis</taxon>
        <taxon>Mucoromycota</taxon>
        <taxon>Glomeromycotina</taxon>
        <taxon>Glomeromycetes</taxon>
        <taxon>Diversisporales</taxon>
        <taxon>Gigasporaceae</taxon>
        <taxon>Gigaspora</taxon>
    </lineage>
</organism>
<protein>
    <submittedName>
        <fullName evidence="1">33054_t:CDS:1</fullName>
    </submittedName>
</protein>
<evidence type="ECO:0000313" key="1">
    <source>
        <dbReference type="EMBL" id="CAG8664660.1"/>
    </source>
</evidence>